<feature type="domain" description="SH3b" evidence="4">
    <location>
        <begin position="564"/>
        <end position="625"/>
    </location>
</feature>
<dbReference type="SUPFAM" id="SSF53187">
    <property type="entry name" value="Zn-dependent exopeptidases"/>
    <property type="match status" value="1"/>
</dbReference>
<dbReference type="Pfam" id="PF08239">
    <property type="entry name" value="SH3_3"/>
    <property type="match status" value="5"/>
</dbReference>
<sequence>MKRKLLVILMAMSLIFVPLVQSASAQSFKKVVIDPGHGGSDSGAIGYGLREKDLTLNISQKVNQNLLNHYDVHTKMTRNSDVYISLKQRTDLANAWGANLFLSIHINAGGGTGYEDYTHNKNATAEDKKVQAAINKEINKVLESYKKKNRGQKQANFHVLRESKMTSILLEILFIDNKSDADLLKNERFLEDVAEAISTGVANAMALPAKGSSADGNSSADTPAKDKIAVSKASGTYIVIADSLNVRAGDGTNYPSVGSLKKNTQVKVTGKTSKGWYQFTFKGKPAYVSGAYLKVKPAATKPENEPIKVSKASGTYVVTANSLNVRAGNGSQYASLGALKKNSQVKITGKTSNNWYRISFKGKTGYVSGAYLKLKTAAAKPAPKPVSKPKNDSNKVTKASGTYIVTANSLNVRAGNGSKYASLGALKKNNQVKVTGKTSNNWYRISFKGKTGYVSGAYLKPKTAAAKPAPKPVSKPKNNSNKVTKASGTYVVTANSLNVRAGNGSKYTSLGALKKNSQVKVTGKTSNNWYRITFKGKTGYVSGAYLKLKTAAAKSNAIKVTKANGKYKVTASKLYVRLGNNTNYKSIGYLKKNAKINVTGKTSNGWYRINLKGKVGYVSGKYLKR</sequence>
<dbReference type="InterPro" id="IPR002508">
    <property type="entry name" value="MurNAc-LAA_cat"/>
</dbReference>
<reference evidence="5 6" key="1">
    <citation type="submission" date="2021-03" db="EMBL/GenBank/DDBJ databases">
        <title>Antimicrobial resistance genes in bacteria isolated from Japanese honey, and their potential for conferring macrolide and lincosamide resistance in the American foulbrood pathogen Paenibacillus larvae.</title>
        <authorList>
            <person name="Okamoto M."/>
            <person name="Kumagai M."/>
            <person name="Kanamori H."/>
            <person name="Takamatsu D."/>
        </authorList>
    </citation>
    <scope>NUCLEOTIDE SEQUENCE [LARGE SCALE GENOMIC DNA]</scope>
    <source>
        <strain evidence="5 6">J1TS3</strain>
    </source>
</reference>
<gene>
    <name evidence="5" type="ORF">J1TS3_19130</name>
</gene>
<feature type="domain" description="SH3b" evidence="4">
    <location>
        <begin position="313"/>
        <end position="376"/>
    </location>
</feature>
<comment type="caution">
    <text evidence="5">The sequence shown here is derived from an EMBL/GenBank/DDBJ whole genome shotgun (WGS) entry which is preliminary data.</text>
</comment>
<keyword evidence="3" id="KW-0732">Signal</keyword>
<dbReference type="InterPro" id="IPR003646">
    <property type="entry name" value="SH3-like_bac-type"/>
</dbReference>
<dbReference type="SMART" id="SM00646">
    <property type="entry name" value="Ami_3"/>
    <property type="match status" value="1"/>
</dbReference>
<accession>A0ABQ4K4X0</accession>
<dbReference type="Gene3D" id="3.40.630.40">
    <property type="entry name" value="Zn-dependent exopeptidases"/>
    <property type="match status" value="1"/>
</dbReference>
<dbReference type="RefSeq" id="WP_212962879.1">
    <property type="nucleotide sequence ID" value="NZ_BOQT01000005.1"/>
</dbReference>
<feature type="domain" description="SH3b" evidence="4">
    <location>
        <begin position="400"/>
        <end position="463"/>
    </location>
</feature>
<evidence type="ECO:0000256" key="1">
    <source>
        <dbReference type="ARBA" id="ARBA00022801"/>
    </source>
</evidence>
<dbReference type="SUPFAM" id="SSF50044">
    <property type="entry name" value="SH3-domain"/>
    <property type="match status" value="2"/>
</dbReference>
<dbReference type="Pfam" id="PF01520">
    <property type="entry name" value="Amidase_3"/>
    <property type="match status" value="1"/>
</dbReference>
<organism evidence="5 6">
    <name type="scientific">Siminovitchia fordii</name>
    <dbReference type="NCBI Taxonomy" id="254759"/>
    <lineage>
        <taxon>Bacteria</taxon>
        <taxon>Bacillati</taxon>
        <taxon>Bacillota</taxon>
        <taxon>Bacilli</taxon>
        <taxon>Bacillales</taxon>
        <taxon>Bacillaceae</taxon>
        <taxon>Siminovitchia</taxon>
    </lineage>
</organism>
<protein>
    <recommendedName>
        <fullName evidence="4">SH3b domain-containing protein</fullName>
    </recommendedName>
</protein>
<dbReference type="Proteomes" id="UP000680279">
    <property type="component" value="Unassembled WGS sequence"/>
</dbReference>
<dbReference type="CDD" id="cd02696">
    <property type="entry name" value="MurNAc-LAA"/>
    <property type="match status" value="1"/>
</dbReference>
<evidence type="ECO:0000256" key="3">
    <source>
        <dbReference type="SAM" id="SignalP"/>
    </source>
</evidence>
<dbReference type="EMBL" id="BOQT01000005">
    <property type="protein sequence ID" value="GIN20779.1"/>
    <property type="molecule type" value="Genomic_DNA"/>
</dbReference>
<proteinExistence type="predicted"/>
<dbReference type="PANTHER" id="PTHR34408:SF1">
    <property type="entry name" value="GLYCOSYL HYDROLASE FAMILY 19 DOMAIN-CONTAINING PROTEIN HI_1415"/>
    <property type="match status" value="1"/>
</dbReference>
<dbReference type="PROSITE" id="PS51781">
    <property type="entry name" value="SH3B"/>
    <property type="match status" value="5"/>
</dbReference>
<name>A0ABQ4K4X0_9BACI</name>
<dbReference type="PANTHER" id="PTHR34408">
    <property type="entry name" value="FAMILY PROTEIN, PUTATIVE-RELATED"/>
    <property type="match status" value="1"/>
</dbReference>
<feature type="signal peptide" evidence="3">
    <location>
        <begin position="1"/>
        <end position="22"/>
    </location>
</feature>
<keyword evidence="6" id="KW-1185">Reference proteome</keyword>
<feature type="chain" id="PRO_5046850124" description="SH3b domain-containing protein" evidence="3">
    <location>
        <begin position="23"/>
        <end position="625"/>
    </location>
</feature>
<dbReference type="InterPro" id="IPR036028">
    <property type="entry name" value="SH3-like_dom_sf"/>
</dbReference>
<feature type="domain" description="SH3b" evidence="4">
    <location>
        <begin position="487"/>
        <end position="550"/>
    </location>
</feature>
<dbReference type="InterPro" id="IPR052354">
    <property type="entry name" value="Cell_Wall_Dynamics_Protein"/>
</dbReference>
<evidence type="ECO:0000259" key="4">
    <source>
        <dbReference type="PROSITE" id="PS51781"/>
    </source>
</evidence>
<evidence type="ECO:0000313" key="6">
    <source>
        <dbReference type="Proteomes" id="UP000680279"/>
    </source>
</evidence>
<keyword evidence="1" id="KW-0378">Hydrolase</keyword>
<feature type="domain" description="SH3b" evidence="4">
    <location>
        <begin position="234"/>
        <end position="297"/>
    </location>
</feature>
<dbReference type="SMART" id="SM00287">
    <property type="entry name" value="SH3b"/>
    <property type="match status" value="5"/>
</dbReference>
<keyword evidence="2" id="KW-0961">Cell wall biogenesis/degradation</keyword>
<evidence type="ECO:0000256" key="2">
    <source>
        <dbReference type="ARBA" id="ARBA00023316"/>
    </source>
</evidence>
<dbReference type="Gene3D" id="2.30.30.40">
    <property type="entry name" value="SH3 Domains"/>
    <property type="match status" value="5"/>
</dbReference>
<evidence type="ECO:0000313" key="5">
    <source>
        <dbReference type="EMBL" id="GIN20779.1"/>
    </source>
</evidence>